<evidence type="ECO:0008006" key="7">
    <source>
        <dbReference type="Google" id="ProtNLM"/>
    </source>
</evidence>
<organism evidence="5 6">
    <name type="scientific">Aspergillus sclerotialis</name>
    <dbReference type="NCBI Taxonomy" id="2070753"/>
    <lineage>
        <taxon>Eukaryota</taxon>
        <taxon>Fungi</taxon>
        <taxon>Dikarya</taxon>
        <taxon>Ascomycota</taxon>
        <taxon>Pezizomycotina</taxon>
        <taxon>Eurotiomycetes</taxon>
        <taxon>Eurotiomycetidae</taxon>
        <taxon>Eurotiales</taxon>
        <taxon>Aspergillaceae</taxon>
        <taxon>Aspergillus</taxon>
        <taxon>Aspergillus subgen. Polypaecilum</taxon>
    </lineage>
</organism>
<dbReference type="OrthoDB" id="434972at2759"/>
<dbReference type="InterPro" id="IPR050475">
    <property type="entry name" value="Prenyltransferase_related"/>
</dbReference>
<accession>A0A3A2ZAT1</accession>
<evidence type="ECO:0000313" key="5">
    <source>
        <dbReference type="EMBL" id="RJE20249.1"/>
    </source>
</evidence>
<proteinExistence type="predicted"/>
<dbReference type="GO" id="GO:0016020">
    <property type="term" value="C:membrane"/>
    <property type="evidence" value="ECO:0007669"/>
    <property type="project" value="UniProtKB-SubCell"/>
</dbReference>
<comment type="caution">
    <text evidence="5">The sequence shown here is derived from an EMBL/GenBank/DDBJ whole genome shotgun (WGS) entry which is preliminary data.</text>
</comment>
<dbReference type="EMBL" id="MVGC01000324">
    <property type="protein sequence ID" value="RJE20249.1"/>
    <property type="molecule type" value="Genomic_DNA"/>
</dbReference>
<dbReference type="PANTHER" id="PTHR42723">
    <property type="entry name" value="CHLOROPHYLL SYNTHASE"/>
    <property type="match status" value="1"/>
</dbReference>
<name>A0A3A2ZAT1_9EURO</name>
<dbReference type="PANTHER" id="PTHR42723:SF1">
    <property type="entry name" value="CHLOROPHYLL SYNTHASE, CHLOROPLASTIC"/>
    <property type="match status" value="1"/>
</dbReference>
<dbReference type="InterPro" id="IPR000537">
    <property type="entry name" value="UbiA_prenyltransferase"/>
</dbReference>
<keyword evidence="4" id="KW-0472">Membrane</keyword>
<evidence type="ECO:0000256" key="3">
    <source>
        <dbReference type="ARBA" id="ARBA00022989"/>
    </source>
</evidence>
<dbReference type="AlphaFoldDB" id="A0A3A2ZAT1"/>
<dbReference type="Proteomes" id="UP000266188">
    <property type="component" value="Unassembled WGS sequence"/>
</dbReference>
<protein>
    <recommendedName>
        <fullName evidence="7">UbiA prenyltransferase family</fullName>
    </recommendedName>
</protein>
<dbReference type="Pfam" id="PF01040">
    <property type="entry name" value="UbiA"/>
    <property type="match status" value="1"/>
</dbReference>
<evidence type="ECO:0000256" key="4">
    <source>
        <dbReference type="ARBA" id="ARBA00023136"/>
    </source>
</evidence>
<evidence type="ECO:0000256" key="2">
    <source>
        <dbReference type="ARBA" id="ARBA00022692"/>
    </source>
</evidence>
<reference evidence="6" key="1">
    <citation type="submission" date="2017-02" db="EMBL/GenBank/DDBJ databases">
        <authorList>
            <person name="Tafer H."/>
            <person name="Lopandic K."/>
        </authorList>
    </citation>
    <scope>NUCLEOTIDE SEQUENCE [LARGE SCALE GENOMIC DNA]</scope>
    <source>
        <strain evidence="6">CBS 366.77</strain>
    </source>
</reference>
<dbReference type="GO" id="GO:0016765">
    <property type="term" value="F:transferase activity, transferring alkyl or aryl (other than methyl) groups"/>
    <property type="evidence" value="ECO:0007669"/>
    <property type="project" value="InterPro"/>
</dbReference>
<sequence length="237" mass="26652">MTPYDKCLRSIQYAKLLYHPIKREACLIYGLMKSNVDAAFLPFLTFTTASLLYRGAEVDEMLRSLPHAIVYGFLFAYTIDLANNAEGSSLEDEINKPDRPIVSKATTTTAIKTRYYISTGLWLIYSHFLDIKKWSILWISTVYISYLLHAARFGPAKDLSMAVGIVAQLMACWEIGGSDTDVGWNWVKAIAIWLFFTVAIQDFRDVPGDRASGRRTMPILLGDIPGNFESAGYYGLC</sequence>
<gene>
    <name evidence="5" type="ORF">PHISCL_07406</name>
</gene>
<keyword evidence="6" id="KW-1185">Reference proteome</keyword>
<evidence type="ECO:0000313" key="6">
    <source>
        <dbReference type="Proteomes" id="UP000266188"/>
    </source>
</evidence>
<keyword evidence="3" id="KW-1133">Transmembrane helix</keyword>
<evidence type="ECO:0000256" key="1">
    <source>
        <dbReference type="ARBA" id="ARBA00004141"/>
    </source>
</evidence>
<keyword evidence="2" id="KW-0812">Transmembrane</keyword>
<dbReference type="CDD" id="cd13965">
    <property type="entry name" value="PT_UbiA_3"/>
    <property type="match status" value="1"/>
</dbReference>
<comment type="subcellular location">
    <subcellularLocation>
        <location evidence="1">Membrane</location>
        <topology evidence="1">Multi-pass membrane protein</topology>
    </subcellularLocation>
</comment>